<dbReference type="InterPro" id="IPR038330">
    <property type="entry name" value="TspO/MBR-related_sf"/>
</dbReference>
<keyword evidence="1" id="KW-1133">Transmembrane helix</keyword>
<evidence type="ECO:0000313" key="2">
    <source>
        <dbReference type="EMBL" id="OZC04075.1"/>
    </source>
</evidence>
<dbReference type="EMBL" id="MQWB01000001">
    <property type="protein sequence ID" value="OZC04075.1"/>
    <property type="molecule type" value="Genomic_DNA"/>
</dbReference>
<keyword evidence="3" id="KW-1185">Reference proteome</keyword>
<evidence type="ECO:0008006" key="4">
    <source>
        <dbReference type="Google" id="ProtNLM"/>
    </source>
</evidence>
<name>A0A259U216_9BACT</name>
<proteinExistence type="predicted"/>
<evidence type="ECO:0000256" key="1">
    <source>
        <dbReference type="SAM" id="Phobius"/>
    </source>
</evidence>
<dbReference type="PANTHER" id="PTHR33802">
    <property type="entry name" value="SI:CH211-161H7.5-RELATED"/>
    <property type="match status" value="1"/>
</dbReference>
<evidence type="ECO:0000313" key="3">
    <source>
        <dbReference type="Proteomes" id="UP000216446"/>
    </source>
</evidence>
<dbReference type="AlphaFoldDB" id="A0A259U216"/>
<dbReference type="InParanoid" id="A0A259U216"/>
<dbReference type="Proteomes" id="UP000216446">
    <property type="component" value="Unassembled WGS sequence"/>
</dbReference>
<comment type="caution">
    <text evidence="2">The sequence shown here is derived from an EMBL/GenBank/DDBJ whole genome shotgun (WGS) entry which is preliminary data.</text>
</comment>
<reference evidence="2 3" key="1">
    <citation type="submission" date="2016-11" db="EMBL/GenBank/DDBJ databases">
        <title>Study of marine rhodopsin-containing bacteria.</title>
        <authorList>
            <person name="Yoshizawa S."/>
            <person name="Kumagai Y."/>
            <person name="Kogure K."/>
        </authorList>
    </citation>
    <scope>NUCLEOTIDE SEQUENCE [LARGE SCALE GENOMIC DNA]</scope>
    <source>
        <strain evidence="2 3">SG-29</strain>
    </source>
</reference>
<gene>
    <name evidence="2" type="ORF">BSZ36_14430</name>
</gene>
<feature type="transmembrane region" description="Helical" evidence="1">
    <location>
        <begin position="171"/>
        <end position="190"/>
    </location>
</feature>
<feature type="transmembrane region" description="Helical" evidence="1">
    <location>
        <begin position="79"/>
        <end position="98"/>
    </location>
</feature>
<dbReference type="OrthoDB" id="5189031at2"/>
<protein>
    <recommendedName>
        <fullName evidence="4">Tryptophan-rich sensory protein</fullName>
    </recommendedName>
</protein>
<feature type="transmembrane region" description="Helical" evidence="1">
    <location>
        <begin position="195"/>
        <end position="214"/>
    </location>
</feature>
<feature type="transmembrane region" description="Helical" evidence="1">
    <location>
        <begin position="145"/>
        <end position="165"/>
    </location>
</feature>
<feature type="transmembrane region" description="Helical" evidence="1">
    <location>
        <begin position="104"/>
        <end position="124"/>
    </location>
</feature>
<accession>A0A259U216</accession>
<dbReference type="PANTHER" id="PTHR33802:SF1">
    <property type="entry name" value="XK-RELATED PROTEIN"/>
    <property type="match status" value="1"/>
</dbReference>
<dbReference type="RefSeq" id="WP_094550145.1">
    <property type="nucleotide sequence ID" value="NZ_MQWB01000001.1"/>
</dbReference>
<dbReference type="Gene3D" id="1.20.1260.100">
    <property type="entry name" value="TspO/MBR protein"/>
    <property type="match status" value="1"/>
</dbReference>
<feature type="transmembrane region" description="Helical" evidence="1">
    <location>
        <begin position="220"/>
        <end position="238"/>
    </location>
</feature>
<feature type="transmembrane region" description="Helical" evidence="1">
    <location>
        <begin position="48"/>
        <end position="67"/>
    </location>
</feature>
<keyword evidence="1" id="KW-0472">Membrane</keyword>
<sequence>MTGTTRQIAVVAAALFNVGMNALAGAGILFDTQTGAVSDSIQTGITPAGWAFGIWSLIFVGVLVFAGYQARPNARGPRYDAIALPFIAANVLNGLWQLPWLSRLFGVAAVVICGILASLVWLYIRLDWMGMSKSERLALGVPTSLFFAWLCVATPLNITVALVAIGWTGAAFWPALLVLIVAGIGAVILWRTGDVAFAAVLLWAFAAILAKNALPLGSAPLLTGALGLGALLFLAATARGLSRGGTLLPASP</sequence>
<keyword evidence="1" id="KW-0812">Transmembrane</keyword>
<organism evidence="2 3">
    <name type="scientific">Rubricoccus marinus</name>
    <dbReference type="NCBI Taxonomy" id="716817"/>
    <lineage>
        <taxon>Bacteria</taxon>
        <taxon>Pseudomonadati</taxon>
        <taxon>Rhodothermota</taxon>
        <taxon>Rhodothermia</taxon>
        <taxon>Rhodothermales</taxon>
        <taxon>Rubricoccaceae</taxon>
        <taxon>Rubricoccus</taxon>
    </lineage>
</organism>